<name>A0ABV2UE54_9ACTN</name>
<proteinExistence type="predicted"/>
<sequence length="48" mass="5028">MADASPRRADDSAEDTGTTIGLDVVERPRPQYAGLFVAPPDLPAGDTD</sequence>
<keyword evidence="3" id="KW-1185">Reference proteome</keyword>
<feature type="compositionally biased region" description="Basic and acidic residues" evidence="1">
    <location>
        <begin position="1"/>
        <end position="11"/>
    </location>
</feature>
<feature type="region of interest" description="Disordered" evidence="1">
    <location>
        <begin position="1"/>
        <end position="26"/>
    </location>
</feature>
<evidence type="ECO:0000313" key="3">
    <source>
        <dbReference type="Proteomes" id="UP001550044"/>
    </source>
</evidence>
<evidence type="ECO:0000313" key="2">
    <source>
        <dbReference type="EMBL" id="MET8436130.1"/>
    </source>
</evidence>
<evidence type="ECO:0000256" key="1">
    <source>
        <dbReference type="SAM" id="MobiDB-lite"/>
    </source>
</evidence>
<accession>A0ABV2UE54</accession>
<gene>
    <name evidence="2" type="ORF">ABZV61_25800</name>
</gene>
<dbReference type="EMBL" id="JBEXIP010000023">
    <property type="protein sequence ID" value="MET8436130.1"/>
    <property type="molecule type" value="Genomic_DNA"/>
</dbReference>
<protein>
    <submittedName>
        <fullName evidence="2">Uncharacterized protein</fullName>
    </submittedName>
</protein>
<reference evidence="2 3" key="1">
    <citation type="submission" date="2024-06" db="EMBL/GenBank/DDBJ databases">
        <title>The Natural Products Discovery Center: Release of the First 8490 Sequenced Strains for Exploring Actinobacteria Biosynthetic Diversity.</title>
        <authorList>
            <person name="Kalkreuter E."/>
            <person name="Kautsar S.A."/>
            <person name="Yang D."/>
            <person name="Bader C.D."/>
            <person name="Teijaro C.N."/>
            <person name="Fluegel L."/>
            <person name="Davis C.M."/>
            <person name="Simpson J.R."/>
            <person name="Lauterbach L."/>
            <person name="Steele A.D."/>
            <person name="Gui C."/>
            <person name="Meng S."/>
            <person name="Li G."/>
            <person name="Viehrig K."/>
            <person name="Ye F."/>
            <person name="Su P."/>
            <person name="Kiefer A.F."/>
            <person name="Nichols A."/>
            <person name="Cepeda A.J."/>
            <person name="Yan W."/>
            <person name="Fan B."/>
            <person name="Jiang Y."/>
            <person name="Adhikari A."/>
            <person name="Zheng C.-J."/>
            <person name="Schuster L."/>
            <person name="Cowan T.M."/>
            <person name="Smanski M.J."/>
            <person name="Chevrette M.G."/>
            <person name="De Carvalho L.P.S."/>
            <person name="Shen B."/>
        </authorList>
    </citation>
    <scope>NUCLEOTIDE SEQUENCE [LARGE SCALE GENOMIC DNA]</scope>
    <source>
        <strain evidence="2 3">NPDC005137</strain>
    </source>
</reference>
<dbReference type="Proteomes" id="UP001550044">
    <property type="component" value="Unassembled WGS sequence"/>
</dbReference>
<comment type="caution">
    <text evidence="2">The sequence shown here is derived from an EMBL/GenBank/DDBJ whole genome shotgun (WGS) entry which is preliminary data.</text>
</comment>
<dbReference type="RefSeq" id="WP_356499541.1">
    <property type="nucleotide sequence ID" value="NZ_JBEXEF010000021.1"/>
</dbReference>
<organism evidence="2 3">
    <name type="scientific">Streptomyces sp. 900116325</name>
    <dbReference type="NCBI Taxonomy" id="3154295"/>
    <lineage>
        <taxon>Bacteria</taxon>
        <taxon>Bacillati</taxon>
        <taxon>Actinomycetota</taxon>
        <taxon>Actinomycetes</taxon>
        <taxon>Kitasatosporales</taxon>
        <taxon>Streptomycetaceae</taxon>
        <taxon>Streptomyces</taxon>
    </lineage>
</organism>